<evidence type="ECO:0000313" key="2">
    <source>
        <dbReference type="EMBL" id="WRT66108.1"/>
    </source>
</evidence>
<dbReference type="EMBL" id="CP141884">
    <property type="protein sequence ID" value="WRT66108.1"/>
    <property type="molecule type" value="Genomic_DNA"/>
</dbReference>
<keyword evidence="3" id="KW-1185">Reference proteome</keyword>
<organism evidence="2 3">
    <name type="scientific">Kwoniella shivajii</name>
    <dbReference type="NCBI Taxonomy" id="564305"/>
    <lineage>
        <taxon>Eukaryota</taxon>
        <taxon>Fungi</taxon>
        <taxon>Dikarya</taxon>
        <taxon>Basidiomycota</taxon>
        <taxon>Agaricomycotina</taxon>
        <taxon>Tremellomycetes</taxon>
        <taxon>Tremellales</taxon>
        <taxon>Cryptococcaceae</taxon>
        <taxon>Kwoniella</taxon>
    </lineage>
</organism>
<evidence type="ECO:0000313" key="3">
    <source>
        <dbReference type="Proteomes" id="UP001329825"/>
    </source>
</evidence>
<feature type="compositionally biased region" description="Polar residues" evidence="1">
    <location>
        <begin position="26"/>
        <end position="38"/>
    </location>
</feature>
<feature type="region of interest" description="Disordered" evidence="1">
    <location>
        <begin position="1"/>
        <end position="38"/>
    </location>
</feature>
<dbReference type="GeneID" id="87955192"/>
<dbReference type="RefSeq" id="XP_062790848.1">
    <property type="nucleotide sequence ID" value="XM_062934797.1"/>
</dbReference>
<accession>A0ABZ1CWH4</accession>
<proteinExistence type="predicted"/>
<dbReference type="Proteomes" id="UP001329825">
    <property type="component" value="Chromosome 4"/>
</dbReference>
<reference evidence="2 3" key="1">
    <citation type="submission" date="2024-01" db="EMBL/GenBank/DDBJ databases">
        <title>Comparative genomics of Cryptococcus and Kwoniella reveals pathogenesis evolution and contrasting modes of karyotype evolution via chromosome fusion or intercentromeric recombination.</title>
        <authorList>
            <person name="Coelho M.A."/>
            <person name="David-Palma M."/>
            <person name="Shea T."/>
            <person name="Bowers K."/>
            <person name="McGinley-Smith S."/>
            <person name="Mohammad A.W."/>
            <person name="Gnirke A."/>
            <person name="Yurkov A.M."/>
            <person name="Nowrousian M."/>
            <person name="Sun S."/>
            <person name="Cuomo C.A."/>
            <person name="Heitman J."/>
        </authorList>
    </citation>
    <scope>NUCLEOTIDE SEQUENCE [LARGE SCALE GENOMIC DNA]</scope>
    <source>
        <strain evidence="2">CBS 11374</strain>
    </source>
</reference>
<evidence type="ECO:0000256" key="1">
    <source>
        <dbReference type="SAM" id="MobiDB-lite"/>
    </source>
</evidence>
<protein>
    <submittedName>
        <fullName evidence="2">Uncharacterized protein</fullName>
    </submittedName>
</protein>
<name>A0ABZ1CWH4_9TREE</name>
<gene>
    <name evidence="2" type="ORF">IL334_003061</name>
</gene>
<feature type="region of interest" description="Disordered" evidence="1">
    <location>
        <begin position="174"/>
        <end position="207"/>
    </location>
</feature>
<sequence length="215" mass="24377">MSLPTDNTDPYAKISPASEAGDLTCNPRNSSYPSLESTKMTTETLQPFNHYFEDTIRSCDNTAQRLLRTWVENCQSNFSKKDLIQARDNDSATITMNGETKDWQANDVVSYQNSAFIYSSSEAIRSNTFKRTILALQILDEAITTYDFTQDEHKQRDTNRRHKRIRHIRKGNPTIATLGYDEPTHATGPETQLDDDDTANYKPRGNSGIKGLLDI</sequence>